<accession>A0A2V1K0R0</accession>
<dbReference type="PRINTS" id="PR01415">
    <property type="entry name" value="ANKYRIN"/>
</dbReference>
<dbReference type="InterPro" id="IPR036770">
    <property type="entry name" value="Ankyrin_rpt-contain_sf"/>
</dbReference>
<feature type="repeat" description="ANK" evidence="3">
    <location>
        <begin position="1011"/>
        <end position="1040"/>
    </location>
</feature>
<dbReference type="EMBL" id="QETA01000001">
    <property type="protein sequence ID" value="PWF24854.1"/>
    <property type="molecule type" value="Genomic_DNA"/>
</dbReference>
<comment type="caution">
    <text evidence="4">The sequence shown here is derived from an EMBL/GenBank/DDBJ whole genome shotgun (WGS) entry which is preliminary data.</text>
</comment>
<dbReference type="PANTHER" id="PTHR24123">
    <property type="entry name" value="ANKYRIN REPEAT-CONTAINING"/>
    <property type="match status" value="1"/>
</dbReference>
<evidence type="ECO:0000313" key="5">
    <source>
        <dbReference type="Proteomes" id="UP000245212"/>
    </source>
</evidence>
<dbReference type="Pfam" id="PF13637">
    <property type="entry name" value="Ank_4"/>
    <property type="match status" value="2"/>
</dbReference>
<evidence type="ECO:0000256" key="1">
    <source>
        <dbReference type="ARBA" id="ARBA00022737"/>
    </source>
</evidence>
<keyword evidence="2 3" id="KW-0040">ANK repeat</keyword>
<dbReference type="Gene3D" id="1.25.40.20">
    <property type="entry name" value="Ankyrin repeat-containing domain"/>
    <property type="match status" value="4"/>
</dbReference>
<keyword evidence="1" id="KW-0677">Repeat</keyword>
<name>A0A2V1K0R0_9BURK</name>
<dbReference type="AlphaFoldDB" id="A0A2V1K0R0"/>
<reference evidence="5" key="1">
    <citation type="submission" date="2018-05" db="EMBL/GenBank/DDBJ databases">
        <authorList>
            <person name="Li Y."/>
        </authorList>
    </citation>
    <scope>NUCLEOTIDE SEQUENCE [LARGE SCALE GENOMIC DNA]</scope>
    <source>
        <strain evidence="5">3d-2-2</strain>
    </source>
</reference>
<feature type="repeat" description="ANK" evidence="3">
    <location>
        <begin position="740"/>
        <end position="772"/>
    </location>
</feature>
<dbReference type="SMART" id="SM00248">
    <property type="entry name" value="ANK"/>
    <property type="match status" value="14"/>
</dbReference>
<dbReference type="InterPro" id="IPR051165">
    <property type="entry name" value="Multifunctional_ANK_Repeat"/>
</dbReference>
<feature type="repeat" description="ANK" evidence="3">
    <location>
        <begin position="37"/>
        <end position="69"/>
    </location>
</feature>
<gene>
    <name evidence="4" type="ORF">DD235_01340</name>
</gene>
<feature type="repeat" description="ANK" evidence="3">
    <location>
        <begin position="1041"/>
        <end position="1084"/>
    </location>
</feature>
<evidence type="ECO:0000256" key="2">
    <source>
        <dbReference type="ARBA" id="ARBA00023043"/>
    </source>
</evidence>
<keyword evidence="5" id="KW-1185">Reference proteome</keyword>
<dbReference type="Pfam" id="PF12796">
    <property type="entry name" value="Ank_2"/>
    <property type="match status" value="3"/>
</dbReference>
<dbReference type="InterPro" id="IPR002110">
    <property type="entry name" value="Ankyrin_rpt"/>
</dbReference>
<feature type="repeat" description="ANK" evidence="3">
    <location>
        <begin position="902"/>
        <end position="934"/>
    </location>
</feature>
<dbReference type="SUPFAM" id="SSF48403">
    <property type="entry name" value="Ankyrin repeat"/>
    <property type="match status" value="4"/>
</dbReference>
<dbReference type="PANTHER" id="PTHR24123:SF33">
    <property type="entry name" value="PROTEIN HOS4"/>
    <property type="match status" value="1"/>
</dbReference>
<feature type="repeat" description="ANK" evidence="3">
    <location>
        <begin position="814"/>
        <end position="846"/>
    </location>
</feature>
<proteinExistence type="predicted"/>
<organism evidence="4 5">
    <name type="scientific">Corticimicrobacter populi</name>
    <dbReference type="NCBI Taxonomy" id="2175229"/>
    <lineage>
        <taxon>Bacteria</taxon>
        <taxon>Pseudomonadati</taxon>
        <taxon>Pseudomonadota</taxon>
        <taxon>Betaproteobacteria</taxon>
        <taxon>Burkholderiales</taxon>
        <taxon>Alcaligenaceae</taxon>
        <taxon>Corticimicrobacter</taxon>
    </lineage>
</organism>
<evidence type="ECO:0000256" key="3">
    <source>
        <dbReference type="PROSITE-ProRule" id="PRU00023"/>
    </source>
</evidence>
<protein>
    <recommendedName>
        <fullName evidence="6">Ankyrin repeat domain-containing protein</fullName>
    </recommendedName>
</protein>
<sequence length="1123" mass="124896">MFFRRKPQDLCDSIQAGNLQSVRRYINADNCNEPDEYGRTPLHHAVLGQQAEVARYLLSLGCEPATGEPGQRRGLMEEVLQSLSLPLIEAFVAAGVPLPERIDGLPLLHALIRHEGVDEKLFAFLISQGLDLNQIDTRATSRTVLAHYLGMTSGSISLERVRWLIRLGADVNLAPGAWLSPLYVALHNPSLPDYSIAPSEATFERVLDILHESGLVADLDMDASGHVGLALRALEQRKWAGFVRLLELGVRIPENERIWLAPFFVRDNFSSALTLRLMAVNEARGLDLPVSIRLHHARGMRKIVEDLPQDSPSVHRMFRDLAVASGFSCEEKLSLLGELLDKGADINTGAVCDPFVVSALQMAVGWPEKVEHSDALIPWLLDRGAAIECHGLSAFYLAVWLEHMEYAGLLADRGAQLFYRDYKGRTIFSQLFNARPGRGGMNHSQTCDVLLRLHAIYRSRNAELPLNETFEYGEKVHDWMNRSRLLPEAACLYSAQFSMPLMRRVLDIGWPLNAEIRTDDFSGNIVAYFLRYAHMNEDLSPFLEALPESEILDVNSPESGDPLRQAIVSVSMARTLEYLLERVDDLDRCVRWHVNGKTTEYIDEPYLIYAMDSIRPGFLERKTPEHQAYVWRVCRQLLEHGADPNVETQARLQPSANSTSGVTRLCTTALEEAAAHSLFDVFTLLLDHGADPHRRTCIKQEQLVHYLCTRQSGHPAEEIIRYLDELERRGLLDIEARTRQNATPLLYAASKCQTALVRYFLERGADVHAEGGFDNSCALHRAISNWDWVGKENRRETVLALLAGGANVNQTDPDGDTPLTAAALYGCLTVVEALLAHGADVNRAGAKQRSALHQAIMGSYNYDSYPEDADCEDKYEFDAPAKLRIVELLLEQGAEIEAVDEDGDTPLICAIYMDRFDIFHLLLKQGADINRLDGRGRTPLMIAMEFGELRYPNSMGHDQRILETLHHVAGNGNNLLHAISLRNDHASAMDFFRTAMEAMEVEYKANAALITPLHYAAYRGNLDIVRYCCEQGIDANAADHAGNTPLHTALMSSPDGPDGIGEAHVREIVTSLLTAGADPNRANAEGRTPLDLAVRQELTDCVTLMSVLSASTAMYGPAGHNLS</sequence>
<dbReference type="PROSITE" id="PS50297">
    <property type="entry name" value="ANK_REP_REGION"/>
    <property type="match status" value="5"/>
</dbReference>
<evidence type="ECO:0000313" key="4">
    <source>
        <dbReference type="EMBL" id="PWF24854.1"/>
    </source>
</evidence>
<evidence type="ECO:0008006" key="6">
    <source>
        <dbReference type="Google" id="ProtNLM"/>
    </source>
</evidence>
<dbReference type="RefSeq" id="WP_109060258.1">
    <property type="nucleotide sequence ID" value="NZ_QETA01000001.1"/>
</dbReference>
<dbReference type="Proteomes" id="UP000245212">
    <property type="component" value="Unassembled WGS sequence"/>
</dbReference>
<dbReference type="PROSITE" id="PS50088">
    <property type="entry name" value="ANK_REPEAT"/>
    <property type="match status" value="6"/>
</dbReference>